<feature type="transmembrane region" description="Helical" evidence="6">
    <location>
        <begin position="97"/>
        <end position="117"/>
    </location>
</feature>
<evidence type="ECO:0000259" key="7">
    <source>
        <dbReference type="Pfam" id="PF13515"/>
    </source>
</evidence>
<feature type="transmembrane region" description="Helical" evidence="6">
    <location>
        <begin position="71"/>
        <end position="91"/>
    </location>
</feature>
<evidence type="ECO:0000256" key="2">
    <source>
        <dbReference type="ARBA" id="ARBA00022692"/>
    </source>
</evidence>
<evidence type="ECO:0000313" key="9">
    <source>
        <dbReference type="Proteomes" id="UP000254150"/>
    </source>
</evidence>
<dbReference type="Pfam" id="PF13515">
    <property type="entry name" value="FUSC_2"/>
    <property type="match status" value="1"/>
</dbReference>
<feature type="transmembrane region" description="Helical" evidence="6">
    <location>
        <begin position="124"/>
        <end position="140"/>
    </location>
</feature>
<accession>A0A380MTL1</accession>
<keyword evidence="3 6" id="KW-1133">Transmembrane helix</keyword>
<evidence type="ECO:0000256" key="1">
    <source>
        <dbReference type="ARBA" id="ARBA00004141"/>
    </source>
</evidence>
<evidence type="ECO:0000256" key="6">
    <source>
        <dbReference type="SAM" id="Phobius"/>
    </source>
</evidence>
<sequence>MTPRPDGTLRRALRRLPRPPSLDRGRAVRALLAFALAFGSVTAVAGVEYGAFAAMGCYLDAYGNRDPYPRRATLTALLTGGFVLSFFAASLAAGHTWAMVAVLSLVAVAATLFVDTLDLSGPGGYFVVLVAALGAFLPPADPAEAAVRSGLVGLGAACAWLFGTIGTLTSPHRPEQRAASTALKDVAAFARAAAGAGPGPPDGPLADARQRACASLHRAWTALDETRPGWRRRGPDALRLALHTLLTRLEGVLEVVEDSLCEDGAPVPGPWPRLLLDTAGQVRAGRVPDPWPGPAAAPGGPAPCAATAPWPAPLPPRRRPGDEVRRLYAPSSPFPAVALRVGLAVAGGTTIAALVPVLHPAWVAVGAAAALQGGPWRRPTWRSGWRLAGTVLGVGLTAAAFHSYEPGVWVTVALASAGHALYRGLPRSSLFVRTMLSTPVALLIADAATLGRPGLGDLATYRLLDVSLGLALGMATTLLVRGIPVRRVRAAVQGAVAATAAALLDRLRTGSADPRSLGKAWEALAALWTMYAAVPAEEIRTTRTAAQLWPTLLALRRLLAWNLLAPPGLLGPGEADRTGAYLDALSTAAGAGLPGSPEIRAALPSPSLPGHPDLARRLADLHRALASSPPAFTGRRRRGGHLWRRVLRRR</sequence>
<feature type="domain" description="Integral membrane bound transporter" evidence="7">
    <location>
        <begin position="350"/>
        <end position="474"/>
    </location>
</feature>
<dbReference type="InterPro" id="IPR049453">
    <property type="entry name" value="Memb_transporter_dom"/>
</dbReference>
<feature type="region of interest" description="Disordered" evidence="5">
    <location>
        <begin position="286"/>
        <end position="323"/>
    </location>
</feature>
<evidence type="ECO:0000256" key="3">
    <source>
        <dbReference type="ARBA" id="ARBA00022989"/>
    </source>
</evidence>
<dbReference type="EMBL" id="UHID01000001">
    <property type="protein sequence ID" value="SUO95263.1"/>
    <property type="molecule type" value="Genomic_DNA"/>
</dbReference>
<feature type="compositionally biased region" description="Low complexity" evidence="5">
    <location>
        <begin position="296"/>
        <end position="309"/>
    </location>
</feature>
<gene>
    <name evidence="8" type="ORF">NCTC7807_01288</name>
</gene>
<dbReference type="AlphaFoldDB" id="A0A380MTL1"/>
<feature type="transmembrane region" description="Helical" evidence="6">
    <location>
        <begin position="30"/>
        <end position="59"/>
    </location>
</feature>
<reference evidence="8 9" key="1">
    <citation type="submission" date="2018-06" db="EMBL/GenBank/DDBJ databases">
        <authorList>
            <consortium name="Pathogen Informatics"/>
            <person name="Doyle S."/>
        </authorList>
    </citation>
    <scope>NUCLEOTIDE SEQUENCE [LARGE SCALE GENOMIC DNA]</scope>
    <source>
        <strain evidence="8 9">NCTC7807</strain>
    </source>
</reference>
<proteinExistence type="predicted"/>
<organism evidence="8 9">
    <name type="scientific">Streptomyces griseus</name>
    <dbReference type="NCBI Taxonomy" id="1911"/>
    <lineage>
        <taxon>Bacteria</taxon>
        <taxon>Bacillati</taxon>
        <taxon>Actinomycetota</taxon>
        <taxon>Actinomycetes</taxon>
        <taxon>Kitasatosporales</taxon>
        <taxon>Streptomycetaceae</taxon>
        <taxon>Streptomyces</taxon>
    </lineage>
</organism>
<feature type="transmembrane region" description="Helical" evidence="6">
    <location>
        <begin position="146"/>
        <end position="168"/>
    </location>
</feature>
<name>A0A380MTL1_STRGR</name>
<keyword evidence="2 6" id="KW-0812">Transmembrane</keyword>
<dbReference type="Proteomes" id="UP000254150">
    <property type="component" value="Unassembled WGS sequence"/>
</dbReference>
<comment type="subcellular location">
    <subcellularLocation>
        <location evidence="1">Membrane</location>
        <topology evidence="1">Multi-pass membrane protein</topology>
    </subcellularLocation>
</comment>
<dbReference type="RefSeq" id="WP_258565490.1">
    <property type="nucleotide sequence ID" value="NZ_UHID01000001.1"/>
</dbReference>
<evidence type="ECO:0000256" key="5">
    <source>
        <dbReference type="SAM" id="MobiDB-lite"/>
    </source>
</evidence>
<keyword evidence="4 6" id="KW-0472">Membrane</keyword>
<protein>
    <submittedName>
        <fullName evidence="8">Integral membrane protein</fullName>
    </submittedName>
</protein>
<dbReference type="GO" id="GO:0016020">
    <property type="term" value="C:membrane"/>
    <property type="evidence" value="ECO:0007669"/>
    <property type="project" value="UniProtKB-SubCell"/>
</dbReference>
<evidence type="ECO:0000313" key="8">
    <source>
        <dbReference type="EMBL" id="SUO95263.1"/>
    </source>
</evidence>
<evidence type="ECO:0000256" key="4">
    <source>
        <dbReference type="ARBA" id="ARBA00023136"/>
    </source>
</evidence>